<dbReference type="GO" id="GO:0003712">
    <property type="term" value="F:transcription coregulator activity"/>
    <property type="evidence" value="ECO:0007669"/>
    <property type="project" value="UniProtKB-UniRule"/>
</dbReference>
<dbReference type="PANTHER" id="PTHR12809:SF2">
    <property type="entry name" value="MEDIATOR OF RNA POLYMERASE II TRANSCRIPTION SUBUNIT 14"/>
    <property type="match status" value="1"/>
</dbReference>
<organism evidence="12 13">
    <name type="scientific">Neocallimastix californiae</name>
    <dbReference type="NCBI Taxonomy" id="1754190"/>
    <lineage>
        <taxon>Eukaryota</taxon>
        <taxon>Fungi</taxon>
        <taxon>Fungi incertae sedis</taxon>
        <taxon>Chytridiomycota</taxon>
        <taxon>Chytridiomycota incertae sedis</taxon>
        <taxon>Neocallimastigomycetes</taxon>
        <taxon>Neocallimastigales</taxon>
        <taxon>Neocallimastigaceae</taxon>
        <taxon>Neocallimastix</taxon>
    </lineage>
</organism>
<protein>
    <recommendedName>
        <fullName evidence="3 9">Mediator of RNA polymerase II transcription subunit 14</fullName>
    </recommendedName>
    <alternativeName>
        <fullName evidence="8 9">Mediator complex subunit 14</fullName>
    </alternativeName>
</protein>
<evidence type="ECO:0000256" key="4">
    <source>
        <dbReference type="ARBA" id="ARBA00023015"/>
    </source>
</evidence>
<evidence type="ECO:0000259" key="11">
    <source>
        <dbReference type="Pfam" id="PF08638"/>
    </source>
</evidence>
<feature type="domain" description="Mediator complex subunit MED14 N-terminal" evidence="11">
    <location>
        <begin position="32"/>
        <end position="197"/>
    </location>
</feature>
<evidence type="ECO:0000256" key="9">
    <source>
        <dbReference type="RuleBase" id="RU365082"/>
    </source>
</evidence>
<dbReference type="OrthoDB" id="205099at2759"/>
<dbReference type="InterPro" id="IPR055122">
    <property type="entry name" value="Med14_N"/>
</dbReference>
<dbReference type="Proteomes" id="UP000193920">
    <property type="component" value="Unassembled WGS sequence"/>
</dbReference>
<dbReference type="Pfam" id="PF08638">
    <property type="entry name" value="Med14"/>
    <property type="match status" value="1"/>
</dbReference>
<dbReference type="GO" id="GO:0070847">
    <property type="term" value="C:core mediator complex"/>
    <property type="evidence" value="ECO:0007669"/>
    <property type="project" value="TreeGrafter"/>
</dbReference>
<evidence type="ECO:0000256" key="5">
    <source>
        <dbReference type="ARBA" id="ARBA00023159"/>
    </source>
</evidence>
<dbReference type="GO" id="GO:0006357">
    <property type="term" value="P:regulation of transcription by RNA polymerase II"/>
    <property type="evidence" value="ECO:0007669"/>
    <property type="project" value="InterPro"/>
</dbReference>
<keyword evidence="6 9" id="KW-0804">Transcription</keyword>
<dbReference type="InterPro" id="IPR013947">
    <property type="entry name" value="Mediator_Med14"/>
</dbReference>
<comment type="subunit">
    <text evidence="9">Component of the Mediator complex.</text>
</comment>
<dbReference type="GO" id="GO:0016592">
    <property type="term" value="C:mediator complex"/>
    <property type="evidence" value="ECO:0007669"/>
    <property type="project" value="UniProtKB-UniRule"/>
</dbReference>
<evidence type="ECO:0000256" key="8">
    <source>
        <dbReference type="ARBA" id="ARBA00032007"/>
    </source>
</evidence>
<comment type="similarity">
    <text evidence="2 9">Belongs to the Mediator complex subunit 14 family.</text>
</comment>
<comment type="caution">
    <text evidence="12">The sequence shown here is derived from an EMBL/GenBank/DDBJ whole genome shotgun (WGS) entry which is preliminary data.</text>
</comment>
<reference evidence="12 13" key="1">
    <citation type="submission" date="2016-08" db="EMBL/GenBank/DDBJ databases">
        <title>A Parts List for Fungal Cellulosomes Revealed by Comparative Genomics.</title>
        <authorList>
            <consortium name="DOE Joint Genome Institute"/>
            <person name="Haitjema C.H."/>
            <person name="Gilmore S.P."/>
            <person name="Henske J.K."/>
            <person name="Solomon K.V."/>
            <person name="De Groot R."/>
            <person name="Kuo A."/>
            <person name="Mondo S.J."/>
            <person name="Salamov A.A."/>
            <person name="Labutti K."/>
            <person name="Zhao Z."/>
            <person name="Chiniquy J."/>
            <person name="Barry K."/>
            <person name="Brewer H.M."/>
            <person name="Purvine S.O."/>
            <person name="Wright A.T."/>
            <person name="Boxma B."/>
            <person name="Van Alen T."/>
            <person name="Hackstein J.H."/>
            <person name="Baker S.E."/>
            <person name="Grigoriev I.V."/>
            <person name="O'Malley M.A."/>
        </authorList>
    </citation>
    <scope>NUCLEOTIDE SEQUENCE [LARGE SCALE GENOMIC DNA]</scope>
    <source>
        <strain evidence="12 13">G1</strain>
    </source>
</reference>
<keyword evidence="7 9" id="KW-0539">Nucleus</keyword>
<evidence type="ECO:0000256" key="1">
    <source>
        <dbReference type="ARBA" id="ARBA00004123"/>
    </source>
</evidence>
<evidence type="ECO:0000256" key="10">
    <source>
        <dbReference type="SAM" id="Coils"/>
    </source>
</evidence>
<accession>A0A1Y2D5B0</accession>
<evidence type="ECO:0000313" key="13">
    <source>
        <dbReference type="Proteomes" id="UP000193920"/>
    </source>
</evidence>
<keyword evidence="5 9" id="KW-0010">Activator</keyword>
<dbReference type="PANTHER" id="PTHR12809">
    <property type="entry name" value="MEDIATOR COMPLEX SUBUNIT"/>
    <property type="match status" value="1"/>
</dbReference>
<evidence type="ECO:0000313" key="12">
    <source>
        <dbReference type="EMBL" id="ORY54499.1"/>
    </source>
</evidence>
<keyword evidence="13" id="KW-1185">Reference proteome</keyword>
<dbReference type="STRING" id="1754190.A0A1Y2D5B0"/>
<comment type="function">
    <text evidence="9">Component of the Mediator complex, a coactivator involved in the regulated transcription of nearly all RNA polymerase II-dependent genes. Mediator functions as a bridge to convey information from gene-specific regulatory proteins to the basal RNA polymerase II transcription machinery. Mediator is recruited to promoters by direct interactions with regulatory proteins and serves as a scaffold for the assembly of a functional preinitiation complex with RNA polymerase II and the general transcription factors.</text>
</comment>
<name>A0A1Y2D5B0_9FUNG</name>
<feature type="coiled-coil region" evidence="10">
    <location>
        <begin position="1132"/>
        <end position="1162"/>
    </location>
</feature>
<keyword evidence="4 9" id="KW-0805">Transcription regulation</keyword>
<evidence type="ECO:0000256" key="6">
    <source>
        <dbReference type="ARBA" id="ARBA00023163"/>
    </source>
</evidence>
<gene>
    <name evidence="12" type="ORF">LY90DRAFT_702290</name>
</gene>
<evidence type="ECO:0000256" key="3">
    <source>
        <dbReference type="ARBA" id="ARBA00019619"/>
    </source>
</evidence>
<sequence>MNGESKVINNLNKNPFQNDFDLFSKKNEANLIPLKLIYERVIQNYYSELKNLSETLPTKTNSQKKVEIFKLAQNLNQCAIKLLVLIRWAKQSKDVLRCKSICNFLAAQNSYFREAADALHMVHQEMNLTRIPTFDIPTAVDVLTTGTYSHLPSMIKEPMDLSSLKNEEIKDAIEKLEDVTRLRLLCDEIIPKPMKKIINEFEVTLKLEGKQQNQWKLLDLKIFVQPDDELNQGYIIQDIQISNLKTNAQNTLKIDTSKTDLSSNSIKNTSTPNVITNINNNTKTLTNSKEEEKSSKKIWPLIELYRCLHSYCLSMQLEILLFQIGYLIKTKWANRLKFNISKDKKTLQLFYWIENESGRSKDTKNKEVKKSNILELSITSTEDKIMFCTNKEDKEEGTTISTSSTTNTQTNTNAQMNINTNTNTNTDNNGLLITKSQSQIFEYEKYIQNDLTIQCYQLLPDGTKKELIDPSTSSKVKIIINPRKLNIEKILDYVTEVHAFAILFELRNILIGKSNSKIAIHKCNSNDIRERNFFPYKTNGNKKDKPQPELIVCYRINHYVRITVDRRTGRIVINEYNEQGTNNANNFIQEKIKIVEEQINKDMFNAVDYLMNLRNLTIINEIEILSIYLGLEPSKKLLIQQEELKRLMNSNELFLSQSIIYLKYPNYPNYYIIIYIDNEEINSSTRHKHDVSYFKVWLVCTQKKNSSGFLGFTLIMNLDISQLLENDNTENDSDDEYDDFHHLRKRRCIEEPSVWDKTKNLILDQETLSRIEAVCRYKIAYCLLTTQLKDLHIPYYFVSFKSNNHVIDYDSPLSVFDLVIKIRVKDIIPDVVRKCVLGDYILKLNNDLYITATGNTLAREPPMMIPFEKISNRNQVKGMARGIEVVAKLQVKSGELPINEDFSIGDINFSVKTKVLTFTYSKINDCIRKILNIWKGLVMLRIIASQAYTNRDILENHGIYIDKINLLKTKILFYEKNFVEFALNSSLDNVSTNGINIIFGVKGDNKATVFYKEKQFLIEDFLKDYNVINFLLKLKTKFKLFKNINSIIRSREIFNTYSPLIVNKESLEKIKLIYNNQYTIEIGQCTDNLVGILYSAQSKINIIPQFQLFIEFVSQLHATNAPPKKINIGERENKENKEKENIKKESEKIEKMENDRMKEEEQGDCICLKIPNGIIFDIKYIDQVMDGLNKLMNSVSYMDWLYYTINQIEATKTNKGTVNYSKTAKEPLLLNYIGESLELTLSYNFNEDKWLLQLKSNDESINGDKLIEKILKLKNPIMGLKNLTQLMVLPPAIAKEILILINSEKKVNQHNVTSEICLTVPEGLPHYLPNAGESSIYTDFENKRIGLFCQFSFNDPSTNGQSNEASQTKHTIVIPFFYNWESRFFCEWNANPELSKLKTNNDCKSWLQSDPNRKLSKLNVLLIQITIVMEKKKVKEAIRFAFSTLSSMPPEKFKAIEDKNS</sequence>
<comment type="subcellular location">
    <subcellularLocation>
        <location evidence="1 9">Nucleus</location>
    </subcellularLocation>
</comment>
<proteinExistence type="inferred from homology"/>
<dbReference type="EMBL" id="MCOG01000084">
    <property type="protein sequence ID" value="ORY54499.1"/>
    <property type="molecule type" value="Genomic_DNA"/>
</dbReference>
<evidence type="ECO:0000256" key="2">
    <source>
        <dbReference type="ARBA" id="ARBA00007813"/>
    </source>
</evidence>
<evidence type="ECO:0000256" key="7">
    <source>
        <dbReference type="ARBA" id="ARBA00023242"/>
    </source>
</evidence>
<keyword evidence="10" id="KW-0175">Coiled coil</keyword>